<protein>
    <recommendedName>
        <fullName evidence="2">CCHC-type domain-containing protein</fullName>
    </recommendedName>
</protein>
<dbReference type="InterPro" id="IPR036875">
    <property type="entry name" value="Znf_CCHC_sf"/>
</dbReference>
<comment type="caution">
    <text evidence="3">The sequence shown here is derived from an EMBL/GenBank/DDBJ whole genome shotgun (WGS) entry which is preliminary data.</text>
</comment>
<evidence type="ECO:0000259" key="2">
    <source>
        <dbReference type="PROSITE" id="PS50158"/>
    </source>
</evidence>
<keyword evidence="1" id="KW-0479">Metal-binding</keyword>
<sequence>MKSECTQPRVERAPEGPCRRCGEEGHYHRDCKGAKKIDRSHLPDVTTDQAWALILEAVLDRDIDDIKEAIQVYVKASPDTTYVDLEKAFRAQGIDLFLIATERELALTYTNMDLQGFMSKTYNVSYRLEWNPPRPRDRELWPKDVEENIERLADAGEATPHGLPQCRNCEEIGHISKHCPEEKVEKARVPIKCYNCDNEGHRVRDCKLFLSRPSKTVANFSQVLLLASTSLPARTATSQATRLPTVRYIHPTSA</sequence>
<name>A0AA40FCC0_9PEZI</name>
<dbReference type="GO" id="GO:0008270">
    <property type="term" value="F:zinc ion binding"/>
    <property type="evidence" value="ECO:0007669"/>
    <property type="project" value="UniProtKB-KW"/>
</dbReference>
<evidence type="ECO:0000313" key="4">
    <source>
        <dbReference type="Proteomes" id="UP001172155"/>
    </source>
</evidence>
<organism evidence="3 4">
    <name type="scientific">Schizothecium vesticola</name>
    <dbReference type="NCBI Taxonomy" id="314040"/>
    <lineage>
        <taxon>Eukaryota</taxon>
        <taxon>Fungi</taxon>
        <taxon>Dikarya</taxon>
        <taxon>Ascomycota</taxon>
        <taxon>Pezizomycotina</taxon>
        <taxon>Sordariomycetes</taxon>
        <taxon>Sordariomycetidae</taxon>
        <taxon>Sordariales</taxon>
        <taxon>Schizotheciaceae</taxon>
        <taxon>Schizothecium</taxon>
    </lineage>
</organism>
<reference evidence="3" key="1">
    <citation type="submission" date="2023-06" db="EMBL/GenBank/DDBJ databases">
        <title>Genome-scale phylogeny and comparative genomics of the fungal order Sordariales.</title>
        <authorList>
            <consortium name="Lawrence Berkeley National Laboratory"/>
            <person name="Hensen N."/>
            <person name="Bonometti L."/>
            <person name="Westerberg I."/>
            <person name="Brannstrom I.O."/>
            <person name="Guillou S."/>
            <person name="Cros-Aarteil S."/>
            <person name="Calhoun S."/>
            <person name="Haridas S."/>
            <person name="Kuo A."/>
            <person name="Mondo S."/>
            <person name="Pangilinan J."/>
            <person name="Riley R."/>
            <person name="LaButti K."/>
            <person name="Andreopoulos B."/>
            <person name="Lipzen A."/>
            <person name="Chen C."/>
            <person name="Yanf M."/>
            <person name="Daum C."/>
            <person name="Ng V."/>
            <person name="Clum A."/>
            <person name="Steindorff A."/>
            <person name="Ohm R."/>
            <person name="Martin F."/>
            <person name="Silar P."/>
            <person name="Natvig D."/>
            <person name="Lalanne C."/>
            <person name="Gautier V."/>
            <person name="Ament-velasquez S.L."/>
            <person name="Kruys A."/>
            <person name="Hutchinson M.I."/>
            <person name="Powell A.J."/>
            <person name="Barry K."/>
            <person name="Miller A.N."/>
            <person name="Grigoriev I.V."/>
            <person name="Debuchy R."/>
            <person name="Gladieux P."/>
            <person name="Thoren M.H."/>
            <person name="Johannesson H."/>
        </authorList>
    </citation>
    <scope>NUCLEOTIDE SEQUENCE</scope>
    <source>
        <strain evidence="3">SMH3187-1</strain>
    </source>
</reference>
<accession>A0AA40FCC0</accession>
<dbReference type="Gene3D" id="4.10.60.10">
    <property type="entry name" value="Zinc finger, CCHC-type"/>
    <property type="match status" value="2"/>
</dbReference>
<dbReference type="InterPro" id="IPR001878">
    <property type="entry name" value="Znf_CCHC"/>
</dbReference>
<evidence type="ECO:0000313" key="3">
    <source>
        <dbReference type="EMBL" id="KAK0755017.1"/>
    </source>
</evidence>
<proteinExistence type="predicted"/>
<keyword evidence="1" id="KW-0862">Zinc</keyword>
<dbReference type="Proteomes" id="UP001172155">
    <property type="component" value="Unassembled WGS sequence"/>
</dbReference>
<dbReference type="AlphaFoldDB" id="A0AA40FCC0"/>
<dbReference type="Pfam" id="PF00098">
    <property type="entry name" value="zf-CCHC"/>
    <property type="match status" value="3"/>
</dbReference>
<feature type="domain" description="CCHC-type" evidence="2">
    <location>
        <begin position="166"/>
        <end position="181"/>
    </location>
</feature>
<feature type="domain" description="CCHC-type" evidence="2">
    <location>
        <begin position="18"/>
        <end position="32"/>
    </location>
</feature>
<keyword evidence="4" id="KW-1185">Reference proteome</keyword>
<dbReference type="SUPFAM" id="SSF57756">
    <property type="entry name" value="Retrovirus zinc finger-like domains"/>
    <property type="match status" value="2"/>
</dbReference>
<dbReference type="GO" id="GO:0003676">
    <property type="term" value="F:nucleic acid binding"/>
    <property type="evidence" value="ECO:0007669"/>
    <property type="project" value="InterPro"/>
</dbReference>
<evidence type="ECO:0000256" key="1">
    <source>
        <dbReference type="PROSITE-ProRule" id="PRU00047"/>
    </source>
</evidence>
<feature type="domain" description="CCHC-type" evidence="2">
    <location>
        <begin position="192"/>
        <end position="207"/>
    </location>
</feature>
<keyword evidence="1" id="KW-0863">Zinc-finger</keyword>
<dbReference type="PANTHER" id="PTHR23002">
    <property type="entry name" value="ZINC FINGER CCHC DOMAIN CONTAINING PROTEIN"/>
    <property type="match status" value="1"/>
</dbReference>
<gene>
    <name evidence="3" type="ORF">B0T18DRAFT_50906</name>
</gene>
<dbReference type="EMBL" id="JAUKUD010000001">
    <property type="protein sequence ID" value="KAK0755017.1"/>
    <property type="molecule type" value="Genomic_DNA"/>
</dbReference>
<dbReference type="PROSITE" id="PS50158">
    <property type="entry name" value="ZF_CCHC"/>
    <property type="match status" value="3"/>
</dbReference>
<dbReference type="SMART" id="SM00343">
    <property type="entry name" value="ZnF_C2HC"/>
    <property type="match status" value="3"/>
</dbReference>
<dbReference type="InterPro" id="IPR051714">
    <property type="entry name" value="Znf_CCHC_NABP"/>
</dbReference>